<protein>
    <submittedName>
        <fullName evidence="1">Uncharacterized protein</fullName>
    </submittedName>
</protein>
<comment type="caution">
    <text evidence="1">The sequence shown here is derived from an EMBL/GenBank/DDBJ whole genome shotgun (WGS) entry which is preliminary data.</text>
</comment>
<name>A0A8H4LNR6_9HYPO</name>
<accession>A0A8H4LNR6</accession>
<organism evidence="1 2">
    <name type="scientific">Fusarium albosuccineum</name>
    <dbReference type="NCBI Taxonomy" id="1237068"/>
    <lineage>
        <taxon>Eukaryota</taxon>
        <taxon>Fungi</taxon>
        <taxon>Dikarya</taxon>
        <taxon>Ascomycota</taxon>
        <taxon>Pezizomycotina</taxon>
        <taxon>Sordariomycetes</taxon>
        <taxon>Hypocreomycetidae</taxon>
        <taxon>Hypocreales</taxon>
        <taxon>Nectriaceae</taxon>
        <taxon>Fusarium</taxon>
        <taxon>Fusarium decemcellulare species complex</taxon>
    </lineage>
</organism>
<proteinExistence type="predicted"/>
<dbReference type="EMBL" id="JAADYS010000294">
    <property type="protein sequence ID" value="KAF4470784.1"/>
    <property type="molecule type" value="Genomic_DNA"/>
</dbReference>
<dbReference type="AlphaFoldDB" id="A0A8H4LNR6"/>
<sequence>MTSETDDRVRHISEKLLPKYGFILLPDRQDMFKDIANCSLLNLDQEAKKALALQKQLLPRPSAQEFNQYKADYVAEGGREDDLPEGKVYKRQ</sequence>
<dbReference type="Proteomes" id="UP000554235">
    <property type="component" value="Unassembled WGS sequence"/>
</dbReference>
<evidence type="ECO:0000313" key="2">
    <source>
        <dbReference type="Proteomes" id="UP000554235"/>
    </source>
</evidence>
<gene>
    <name evidence="1" type="ORF">FALBO_2307</name>
</gene>
<reference evidence="1 2" key="1">
    <citation type="submission" date="2020-01" db="EMBL/GenBank/DDBJ databases">
        <title>Identification and distribution of gene clusters putatively required for synthesis of sphingolipid metabolism inhibitors in phylogenetically diverse species of the filamentous fungus Fusarium.</title>
        <authorList>
            <person name="Kim H.-S."/>
            <person name="Busman M."/>
            <person name="Brown D.W."/>
            <person name="Divon H."/>
            <person name="Uhlig S."/>
            <person name="Proctor R.H."/>
        </authorList>
    </citation>
    <scope>NUCLEOTIDE SEQUENCE [LARGE SCALE GENOMIC DNA]</scope>
    <source>
        <strain evidence="1 2">NRRL 20459</strain>
    </source>
</reference>
<keyword evidence="2" id="KW-1185">Reference proteome</keyword>
<evidence type="ECO:0000313" key="1">
    <source>
        <dbReference type="EMBL" id="KAF4470784.1"/>
    </source>
</evidence>